<name>A0A8J8SVQ0_HALGN</name>
<dbReference type="EMBL" id="RRYP01024058">
    <property type="protein sequence ID" value="TNV72138.1"/>
    <property type="molecule type" value="Genomic_DNA"/>
</dbReference>
<sequence>MPSLQGLSRNRLQSRCTYSCFTNRSPPIPLIARQCACQFNTSMIAFTFLIARRSFPLQLLFLQHQRQQNPCLQKLHHLSLKPKVQPYIQPYKFRDPFNYTETPLPRALSEENPLPSRLFYMILLGTLLYKERSSNYKRRHKFNLKRSGTCLYTVNEDGNQTYSPTIDNLAMRQNY</sequence>
<dbReference type="Proteomes" id="UP000785679">
    <property type="component" value="Unassembled WGS sequence"/>
</dbReference>
<organism evidence="1 2">
    <name type="scientific">Halteria grandinella</name>
    <dbReference type="NCBI Taxonomy" id="5974"/>
    <lineage>
        <taxon>Eukaryota</taxon>
        <taxon>Sar</taxon>
        <taxon>Alveolata</taxon>
        <taxon>Ciliophora</taxon>
        <taxon>Intramacronucleata</taxon>
        <taxon>Spirotrichea</taxon>
        <taxon>Stichotrichia</taxon>
        <taxon>Sporadotrichida</taxon>
        <taxon>Halteriidae</taxon>
        <taxon>Halteria</taxon>
    </lineage>
</organism>
<evidence type="ECO:0000313" key="1">
    <source>
        <dbReference type="EMBL" id="TNV72138.1"/>
    </source>
</evidence>
<protein>
    <submittedName>
        <fullName evidence="1">Uncharacterized protein</fullName>
    </submittedName>
</protein>
<proteinExistence type="predicted"/>
<dbReference type="AlphaFoldDB" id="A0A8J8SVQ0"/>
<accession>A0A8J8SVQ0</accession>
<comment type="caution">
    <text evidence="1">The sequence shown here is derived from an EMBL/GenBank/DDBJ whole genome shotgun (WGS) entry which is preliminary data.</text>
</comment>
<keyword evidence="2" id="KW-1185">Reference proteome</keyword>
<evidence type="ECO:0000313" key="2">
    <source>
        <dbReference type="Proteomes" id="UP000785679"/>
    </source>
</evidence>
<reference evidence="1" key="1">
    <citation type="submission" date="2019-06" db="EMBL/GenBank/DDBJ databases">
        <authorList>
            <person name="Zheng W."/>
        </authorList>
    </citation>
    <scope>NUCLEOTIDE SEQUENCE</scope>
    <source>
        <strain evidence="1">QDHG01</strain>
    </source>
</reference>
<gene>
    <name evidence="1" type="ORF">FGO68_gene806</name>
</gene>